<keyword evidence="2" id="KW-0238">DNA-binding</keyword>
<dbReference type="PRINTS" id="PR00032">
    <property type="entry name" value="HTHARAC"/>
</dbReference>
<dbReference type="PROSITE" id="PS00041">
    <property type="entry name" value="HTH_ARAC_FAMILY_1"/>
    <property type="match status" value="1"/>
</dbReference>
<evidence type="ECO:0000256" key="1">
    <source>
        <dbReference type="ARBA" id="ARBA00023015"/>
    </source>
</evidence>
<dbReference type="GO" id="GO:0003700">
    <property type="term" value="F:DNA-binding transcription factor activity"/>
    <property type="evidence" value="ECO:0007669"/>
    <property type="project" value="InterPro"/>
</dbReference>
<dbReference type="InterPro" id="IPR009057">
    <property type="entry name" value="Homeodomain-like_sf"/>
</dbReference>
<proteinExistence type="predicted"/>
<keyword evidence="3" id="KW-0804">Transcription</keyword>
<dbReference type="InterPro" id="IPR037923">
    <property type="entry name" value="HTH-like"/>
</dbReference>
<dbReference type="Proteomes" id="UP000283576">
    <property type="component" value="Unassembled WGS sequence"/>
</dbReference>
<organism evidence="5 6">
    <name type="scientific">Staphylococcus gallinarum</name>
    <dbReference type="NCBI Taxonomy" id="1293"/>
    <lineage>
        <taxon>Bacteria</taxon>
        <taxon>Bacillati</taxon>
        <taxon>Bacillota</taxon>
        <taxon>Bacilli</taxon>
        <taxon>Bacillales</taxon>
        <taxon>Staphylococcaceae</taxon>
        <taxon>Staphylococcus</taxon>
    </lineage>
</organism>
<sequence>MPLKLHTNNAFSVGKQFPINIITHFHKPGDEYQIHSHEFIELIYVYSGKGYHTYKDATHNLSEGDICVIKPGEYHGYYTDNDSTMETYLVLFQPEVLREELFNLSNVEEIMEFFYLQIFLKRDYELTDKLTLNPRERIRIDILIKTIMEELENKELGYELLIKSRLIEMFIFLSRVYEKHKNSINKHEEDDLMISWVIEFIEHHYNKQMNLDDICRLAGMSRSAFTHKFKNQTGTNLLNYRNDIRIKQAKHLLSTSNKKIIDISNEVGFLDISNFNKVFKKKTGMSPKVFKKNGYENKSTENKR</sequence>
<dbReference type="SUPFAM" id="SSF51215">
    <property type="entry name" value="Regulatory protein AraC"/>
    <property type="match status" value="1"/>
</dbReference>
<dbReference type="InterPro" id="IPR018060">
    <property type="entry name" value="HTH_AraC"/>
</dbReference>
<dbReference type="InterPro" id="IPR018062">
    <property type="entry name" value="HTH_AraC-typ_CS"/>
</dbReference>
<dbReference type="InterPro" id="IPR014710">
    <property type="entry name" value="RmlC-like_jellyroll"/>
</dbReference>
<dbReference type="Pfam" id="PF12833">
    <property type="entry name" value="HTH_18"/>
    <property type="match status" value="1"/>
</dbReference>
<gene>
    <name evidence="5" type="ORF">BUZ01_06910</name>
</gene>
<dbReference type="AlphaFoldDB" id="A0A418HPE3"/>
<dbReference type="PANTHER" id="PTHR43280">
    <property type="entry name" value="ARAC-FAMILY TRANSCRIPTIONAL REGULATOR"/>
    <property type="match status" value="1"/>
</dbReference>
<reference evidence="5 6" key="1">
    <citation type="journal article" date="2016" name="Front. Microbiol.">
        <title>Comprehensive Phylogenetic Analysis of Bovine Non-aureus Staphylococci Species Based on Whole-Genome Sequencing.</title>
        <authorList>
            <person name="Naushad S."/>
            <person name="Barkema H.W."/>
            <person name="Luby C."/>
            <person name="Condas L.A."/>
            <person name="Nobrega D.B."/>
            <person name="Carson D.A."/>
            <person name="De Buck J."/>
        </authorList>
    </citation>
    <scope>NUCLEOTIDE SEQUENCE [LARGE SCALE GENOMIC DNA]</scope>
    <source>
        <strain evidence="5 6">SNUC 1388</strain>
    </source>
</reference>
<protein>
    <submittedName>
        <fullName evidence="5">AraC family transcriptional regulator</fullName>
    </submittedName>
</protein>
<dbReference type="SMART" id="SM00342">
    <property type="entry name" value="HTH_ARAC"/>
    <property type="match status" value="1"/>
</dbReference>
<keyword evidence="1" id="KW-0805">Transcription regulation</keyword>
<evidence type="ECO:0000313" key="6">
    <source>
        <dbReference type="Proteomes" id="UP000283576"/>
    </source>
</evidence>
<evidence type="ECO:0000256" key="2">
    <source>
        <dbReference type="ARBA" id="ARBA00023125"/>
    </source>
</evidence>
<name>A0A418HPE3_STAGA</name>
<dbReference type="Gene3D" id="2.60.120.10">
    <property type="entry name" value="Jelly Rolls"/>
    <property type="match status" value="1"/>
</dbReference>
<comment type="caution">
    <text evidence="5">The sequence shown here is derived from an EMBL/GenBank/DDBJ whole genome shotgun (WGS) entry which is preliminary data.</text>
</comment>
<dbReference type="Pfam" id="PF02311">
    <property type="entry name" value="AraC_binding"/>
    <property type="match status" value="1"/>
</dbReference>
<dbReference type="PANTHER" id="PTHR43280:SF2">
    <property type="entry name" value="HTH-TYPE TRANSCRIPTIONAL REGULATOR EXSA"/>
    <property type="match status" value="1"/>
</dbReference>
<dbReference type="GO" id="GO:0043565">
    <property type="term" value="F:sequence-specific DNA binding"/>
    <property type="evidence" value="ECO:0007669"/>
    <property type="project" value="InterPro"/>
</dbReference>
<dbReference type="PROSITE" id="PS01124">
    <property type="entry name" value="HTH_ARAC_FAMILY_2"/>
    <property type="match status" value="1"/>
</dbReference>
<evidence type="ECO:0000256" key="3">
    <source>
        <dbReference type="ARBA" id="ARBA00023163"/>
    </source>
</evidence>
<feature type="domain" description="HTH araC/xylS-type" evidence="4">
    <location>
        <begin position="195"/>
        <end position="293"/>
    </location>
</feature>
<evidence type="ECO:0000313" key="5">
    <source>
        <dbReference type="EMBL" id="RIL43339.1"/>
    </source>
</evidence>
<dbReference type="InterPro" id="IPR020449">
    <property type="entry name" value="Tscrpt_reg_AraC-type_HTH"/>
</dbReference>
<dbReference type="Gene3D" id="1.10.10.60">
    <property type="entry name" value="Homeodomain-like"/>
    <property type="match status" value="2"/>
</dbReference>
<dbReference type="EMBL" id="QXRZ01000003">
    <property type="protein sequence ID" value="RIL43339.1"/>
    <property type="molecule type" value="Genomic_DNA"/>
</dbReference>
<dbReference type="SUPFAM" id="SSF46689">
    <property type="entry name" value="Homeodomain-like"/>
    <property type="match status" value="2"/>
</dbReference>
<dbReference type="InterPro" id="IPR003313">
    <property type="entry name" value="AraC-bd"/>
</dbReference>
<evidence type="ECO:0000259" key="4">
    <source>
        <dbReference type="PROSITE" id="PS01124"/>
    </source>
</evidence>
<accession>A0A418HPE3</accession>